<evidence type="ECO:0000256" key="1">
    <source>
        <dbReference type="ARBA" id="ARBA00004141"/>
    </source>
</evidence>
<evidence type="ECO:0000256" key="5">
    <source>
        <dbReference type="ARBA" id="ARBA00023136"/>
    </source>
</evidence>
<feature type="transmembrane region" description="Helical" evidence="6">
    <location>
        <begin position="317"/>
        <end position="338"/>
    </location>
</feature>
<dbReference type="Pfam" id="PF01384">
    <property type="entry name" value="PHO4"/>
    <property type="match status" value="1"/>
</dbReference>
<gene>
    <name evidence="7" type="ORF">GM418_31090</name>
</gene>
<dbReference type="InterPro" id="IPR001204">
    <property type="entry name" value="Phos_transporter"/>
</dbReference>
<dbReference type="GO" id="GO:0005315">
    <property type="term" value="F:phosphate transmembrane transporter activity"/>
    <property type="evidence" value="ECO:0007669"/>
    <property type="project" value="InterPro"/>
</dbReference>
<evidence type="ECO:0000256" key="4">
    <source>
        <dbReference type="ARBA" id="ARBA00022989"/>
    </source>
</evidence>
<name>A0A6I6K6M6_9BACT</name>
<dbReference type="GO" id="GO:0035435">
    <property type="term" value="P:phosphate ion transmembrane transport"/>
    <property type="evidence" value="ECO:0007669"/>
    <property type="project" value="TreeGrafter"/>
</dbReference>
<keyword evidence="4 6" id="KW-1133">Transmembrane helix</keyword>
<feature type="transmembrane region" description="Helical" evidence="6">
    <location>
        <begin position="255"/>
        <end position="280"/>
    </location>
</feature>
<evidence type="ECO:0000313" key="8">
    <source>
        <dbReference type="Proteomes" id="UP000428260"/>
    </source>
</evidence>
<proteinExistence type="predicted"/>
<evidence type="ECO:0000256" key="2">
    <source>
        <dbReference type="ARBA" id="ARBA00022448"/>
    </source>
</evidence>
<evidence type="ECO:0000256" key="3">
    <source>
        <dbReference type="ARBA" id="ARBA00022692"/>
    </source>
</evidence>
<dbReference type="GO" id="GO:0016020">
    <property type="term" value="C:membrane"/>
    <property type="evidence" value="ECO:0007669"/>
    <property type="project" value="UniProtKB-SubCell"/>
</dbReference>
<organism evidence="7 8">
    <name type="scientific">Maribellus comscasis</name>
    <dbReference type="NCBI Taxonomy" id="2681766"/>
    <lineage>
        <taxon>Bacteria</taxon>
        <taxon>Pseudomonadati</taxon>
        <taxon>Bacteroidota</taxon>
        <taxon>Bacteroidia</taxon>
        <taxon>Marinilabiliales</taxon>
        <taxon>Prolixibacteraceae</taxon>
        <taxon>Maribellus</taxon>
    </lineage>
</organism>
<accession>A0A6I6K6M6</accession>
<keyword evidence="8" id="KW-1185">Reference proteome</keyword>
<protein>
    <submittedName>
        <fullName evidence="7">Inorganic phosphate transporter</fullName>
    </submittedName>
</protein>
<dbReference type="AlphaFoldDB" id="A0A6I6K6M6"/>
<dbReference type="Proteomes" id="UP000428260">
    <property type="component" value="Chromosome"/>
</dbReference>
<keyword evidence="2" id="KW-0813">Transport</keyword>
<keyword evidence="3 6" id="KW-0812">Transmembrane</keyword>
<dbReference type="KEGG" id="mcos:GM418_31090"/>
<feature type="transmembrane region" description="Helical" evidence="6">
    <location>
        <begin position="286"/>
        <end position="305"/>
    </location>
</feature>
<dbReference type="PANTHER" id="PTHR11101">
    <property type="entry name" value="PHOSPHATE TRANSPORTER"/>
    <property type="match status" value="1"/>
</dbReference>
<dbReference type="EMBL" id="CP046401">
    <property type="protein sequence ID" value="QGY48267.1"/>
    <property type="molecule type" value="Genomic_DNA"/>
</dbReference>
<reference evidence="7 8" key="1">
    <citation type="submission" date="2019-11" db="EMBL/GenBank/DDBJ databases">
        <authorList>
            <person name="Zheng R.K."/>
            <person name="Sun C.M."/>
        </authorList>
    </citation>
    <scope>NUCLEOTIDE SEQUENCE [LARGE SCALE GENOMIC DNA]</scope>
    <source>
        <strain evidence="7 8">WC007</strain>
    </source>
</reference>
<dbReference type="PANTHER" id="PTHR11101:SF80">
    <property type="entry name" value="PHOSPHATE TRANSPORTER"/>
    <property type="match status" value="1"/>
</dbReference>
<feature type="transmembrane region" description="Helical" evidence="6">
    <location>
        <begin position="134"/>
        <end position="156"/>
    </location>
</feature>
<keyword evidence="5 6" id="KW-0472">Membrane</keyword>
<evidence type="ECO:0000256" key="6">
    <source>
        <dbReference type="SAM" id="Phobius"/>
    </source>
</evidence>
<feature type="transmembrane region" description="Helical" evidence="6">
    <location>
        <begin position="219"/>
        <end position="243"/>
    </location>
</feature>
<sequence>MSPLFSQLLIPFIIAMFLAVTMGGSGTAPAFSAAYGANVVRKSIIPGLFGIMVFVGAIVAGKGTATTMGKGLLAPEMMTFSTVSIILFSVAISLLIANLAGIPQSTSQATVLAVVAPALYFQELNTEKLFMEIIPTWFILPVISFFISLFLGKYIYRPMRRRGYTMSRAYNQNLKPVWDGIILIMSMYVAFSIGANNVANAAGPIASMTANELKISIDTNFTLIMILSTLIVAPSFGIGSSIFGHKVVQNTGKEIVLFGKFEAVIIAFVSSSLLLSASLIKGIPTSLVQLNVASILGIGVAKLGPKNIFKKTEVKKFFLMWIIAPTIAFLLSLLLTWLTDIYLN</sequence>
<feature type="transmembrane region" description="Helical" evidence="6">
    <location>
        <begin position="77"/>
        <end position="97"/>
    </location>
</feature>
<evidence type="ECO:0000313" key="7">
    <source>
        <dbReference type="EMBL" id="QGY48267.1"/>
    </source>
</evidence>
<feature type="transmembrane region" description="Helical" evidence="6">
    <location>
        <begin position="43"/>
        <end position="65"/>
    </location>
</feature>
<feature type="transmembrane region" description="Helical" evidence="6">
    <location>
        <begin position="177"/>
        <end position="199"/>
    </location>
</feature>
<comment type="subcellular location">
    <subcellularLocation>
        <location evidence="1">Membrane</location>
        <topology evidence="1">Multi-pass membrane protein</topology>
    </subcellularLocation>
</comment>